<dbReference type="AlphaFoldDB" id="A0A9N9G9I9"/>
<evidence type="ECO:0000313" key="2">
    <source>
        <dbReference type="Proteomes" id="UP000789759"/>
    </source>
</evidence>
<evidence type="ECO:0000313" key="1">
    <source>
        <dbReference type="EMBL" id="CAG8590817.1"/>
    </source>
</evidence>
<dbReference type="OrthoDB" id="2415504at2759"/>
<feature type="non-terminal residue" evidence="1">
    <location>
        <position position="294"/>
    </location>
</feature>
<sequence length="294" mass="34125">MHNEAPDIMCLVVHLPGQHMITFSDNDSLKAIVQHAQNEKTTLTAWFEANRDPMLAPLASKYTYAQFPQAFVFNKNTKKWKPRVRGNMIGHMFFVHLRAEEAAKIRSGHQLHHLFAIILINCQPNKPEHLWAKHIVAFTEDVIYYLQNHNLQLTEHEIENDALNKLEIIFLQQNKTLKDFPNMPLPDSVCEFRNELINEELNYNIQTLTKFIELNTNHLNKDQLKLIDFIYPALQIYAHDPTYIVKRSILAPCNSEVNMLNTEILLQFSGEAKTYYSADVLDQTSAIYNPAHED</sequence>
<dbReference type="Proteomes" id="UP000789759">
    <property type="component" value="Unassembled WGS sequence"/>
</dbReference>
<comment type="caution">
    <text evidence="1">The sequence shown here is derived from an EMBL/GenBank/DDBJ whole genome shotgun (WGS) entry which is preliminary data.</text>
</comment>
<accession>A0A9N9G9I9</accession>
<keyword evidence="2" id="KW-1185">Reference proteome</keyword>
<name>A0A9N9G9I9_9GLOM</name>
<dbReference type="PANTHER" id="PTHR10492">
    <property type="match status" value="1"/>
</dbReference>
<protein>
    <submittedName>
        <fullName evidence="1">9649_t:CDS:1</fullName>
    </submittedName>
</protein>
<gene>
    <name evidence="1" type="ORF">CPELLU_LOCUS6520</name>
</gene>
<organism evidence="1 2">
    <name type="scientific">Cetraspora pellucida</name>
    <dbReference type="NCBI Taxonomy" id="1433469"/>
    <lineage>
        <taxon>Eukaryota</taxon>
        <taxon>Fungi</taxon>
        <taxon>Fungi incertae sedis</taxon>
        <taxon>Mucoromycota</taxon>
        <taxon>Glomeromycotina</taxon>
        <taxon>Glomeromycetes</taxon>
        <taxon>Diversisporales</taxon>
        <taxon>Gigasporaceae</taxon>
        <taxon>Cetraspora</taxon>
    </lineage>
</organism>
<reference evidence="1" key="1">
    <citation type="submission" date="2021-06" db="EMBL/GenBank/DDBJ databases">
        <authorList>
            <person name="Kallberg Y."/>
            <person name="Tangrot J."/>
            <person name="Rosling A."/>
        </authorList>
    </citation>
    <scope>NUCLEOTIDE SEQUENCE</scope>
    <source>
        <strain evidence="1">FL966</strain>
    </source>
</reference>
<dbReference type="EMBL" id="CAJVQA010004094">
    <property type="protein sequence ID" value="CAG8590817.1"/>
    <property type="molecule type" value="Genomic_DNA"/>
</dbReference>
<proteinExistence type="predicted"/>
<dbReference type="PANTHER" id="PTHR10492:SF57">
    <property type="entry name" value="ATP-DEPENDENT DNA HELICASE"/>
    <property type="match status" value="1"/>
</dbReference>